<name>A0A8J8GAI5_9FLAO</name>
<dbReference type="GO" id="GO:0006313">
    <property type="term" value="P:DNA transposition"/>
    <property type="evidence" value="ECO:0007669"/>
    <property type="project" value="InterPro"/>
</dbReference>
<dbReference type="Pfam" id="PF01527">
    <property type="entry name" value="HTH_Tnp_1"/>
    <property type="match status" value="1"/>
</dbReference>
<dbReference type="GO" id="GO:0003677">
    <property type="term" value="F:DNA binding"/>
    <property type="evidence" value="ECO:0007669"/>
    <property type="project" value="InterPro"/>
</dbReference>
<organism evidence="1 2">
    <name type="scientific">Frigoriflavimonas asaccharolytica</name>
    <dbReference type="NCBI Taxonomy" id="2735899"/>
    <lineage>
        <taxon>Bacteria</taxon>
        <taxon>Pseudomonadati</taxon>
        <taxon>Bacteroidota</taxon>
        <taxon>Flavobacteriia</taxon>
        <taxon>Flavobacteriales</taxon>
        <taxon>Weeksellaceae</taxon>
        <taxon>Frigoriflavimonas</taxon>
    </lineage>
</organism>
<dbReference type="GO" id="GO:0004803">
    <property type="term" value="F:transposase activity"/>
    <property type="evidence" value="ECO:0007669"/>
    <property type="project" value="InterPro"/>
</dbReference>
<dbReference type="EMBL" id="JABSNO010000008">
    <property type="protein sequence ID" value="NRS92395.1"/>
    <property type="molecule type" value="Genomic_DNA"/>
</dbReference>
<evidence type="ECO:0000313" key="1">
    <source>
        <dbReference type="EMBL" id="NRS92395.1"/>
    </source>
</evidence>
<sequence length="93" mass="10863">MSRIRRNFSKEFKKKVVLEALKERSTLEVLAKKYELQPTQISLWKAQALSNFENVFSGENNDAEKKKEADLQVLYAQIGEQKMAIDFLKKKLL</sequence>
<accession>A0A8J8GAI5</accession>
<comment type="caution">
    <text evidence="1">The sequence shown here is derived from an EMBL/GenBank/DDBJ whole genome shotgun (WGS) entry which is preliminary data.</text>
</comment>
<dbReference type="AlphaFoldDB" id="A0A8J8GAI5"/>
<dbReference type="Proteomes" id="UP000610746">
    <property type="component" value="Unassembled WGS sequence"/>
</dbReference>
<dbReference type="RefSeq" id="WP_173778999.1">
    <property type="nucleotide sequence ID" value="NZ_JABSNO010000008.1"/>
</dbReference>
<dbReference type="InterPro" id="IPR009057">
    <property type="entry name" value="Homeodomain-like_sf"/>
</dbReference>
<dbReference type="InterPro" id="IPR002514">
    <property type="entry name" value="Transposase_8"/>
</dbReference>
<keyword evidence="2" id="KW-1185">Reference proteome</keyword>
<dbReference type="SUPFAM" id="SSF46689">
    <property type="entry name" value="Homeodomain-like"/>
    <property type="match status" value="1"/>
</dbReference>
<proteinExistence type="predicted"/>
<reference evidence="1" key="1">
    <citation type="submission" date="2020-05" db="EMBL/GenBank/DDBJ databases">
        <title>Genomic Encyclopedia of Type Strains, Phase IV (KMG-V): Genome sequencing to study the core and pangenomes of soil and plant-associated prokaryotes.</title>
        <authorList>
            <person name="Whitman W."/>
        </authorList>
    </citation>
    <scope>NUCLEOTIDE SEQUENCE</scope>
    <source>
        <strain evidence="1">16F</strain>
    </source>
</reference>
<evidence type="ECO:0000313" key="2">
    <source>
        <dbReference type="Proteomes" id="UP000610746"/>
    </source>
</evidence>
<protein>
    <submittedName>
        <fullName evidence="1">Transposase-like protein</fullName>
    </submittedName>
</protein>
<gene>
    <name evidence="1" type="ORF">HNQ03_001463</name>
</gene>